<dbReference type="CDD" id="cd06261">
    <property type="entry name" value="TM_PBP2"/>
    <property type="match status" value="1"/>
</dbReference>
<evidence type="ECO:0000313" key="10">
    <source>
        <dbReference type="Proteomes" id="UP000293142"/>
    </source>
</evidence>
<feature type="transmembrane region" description="Helical" evidence="7">
    <location>
        <begin position="183"/>
        <end position="204"/>
    </location>
</feature>
<comment type="caution">
    <text evidence="9">The sequence shown here is derived from an EMBL/GenBank/DDBJ whole genome shotgun (WGS) entry which is preliminary data.</text>
</comment>
<accession>A0A4Q9DMW7</accession>
<evidence type="ECO:0000256" key="1">
    <source>
        <dbReference type="ARBA" id="ARBA00004651"/>
    </source>
</evidence>
<dbReference type="AlphaFoldDB" id="A0A4Q9DMW7"/>
<comment type="similarity">
    <text evidence="7">Belongs to the binding-protein-dependent transport system permease family.</text>
</comment>
<feature type="transmembrane region" description="Helical" evidence="7">
    <location>
        <begin position="142"/>
        <end position="162"/>
    </location>
</feature>
<dbReference type="PANTHER" id="PTHR43744:SF9">
    <property type="entry name" value="POLYGALACTURONAN_RHAMNOGALACTURONAN TRANSPORT SYSTEM PERMEASE PROTEIN YTCP"/>
    <property type="match status" value="1"/>
</dbReference>
<keyword evidence="3" id="KW-1003">Cell membrane</keyword>
<proteinExistence type="inferred from homology"/>
<dbReference type="OrthoDB" id="9810086at2"/>
<feature type="transmembrane region" description="Helical" evidence="7">
    <location>
        <begin position="256"/>
        <end position="276"/>
    </location>
</feature>
<protein>
    <submittedName>
        <fullName evidence="9">Carbohydrate ABC transporter permease</fullName>
    </submittedName>
</protein>
<dbReference type="SUPFAM" id="SSF161098">
    <property type="entry name" value="MetI-like"/>
    <property type="match status" value="1"/>
</dbReference>
<dbReference type="PANTHER" id="PTHR43744">
    <property type="entry name" value="ABC TRANSPORTER PERMEASE PROTEIN MG189-RELATED-RELATED"/>
    <property type="match status" value="1"/>
</dbReference>
<dbReference type="Gene3D" id="1.10.3720.10">
    <property type="entry name" value="MetI-like"/>
    <property type="match status" value="1"/>
</dbReference>
<name>A0A4Q9DMW7_9BACL</name>
<dbReference type="PROSITE" id="PS50928">
    <property type="entry name" value="ABC_TM1"/>
    <property type="match status" value="1"/>
</dbReference>
<gene>
    <name evidence="9" type="ORF">EYB31_24450</name>
</gene>
<organism evidence="9 10">
    <name type="scientific">Paenibacillus thalictri</name>
    <dbReference type="NCBI Taxonomy" id="2527873"/>
    <lineage>
        <taxon>Bacteria</taxon>
        <taxon>Bacillati</taxon>
        <taxon>Bacillota</taxon>
        <taxon>Bacilli</taxon>
        <taxon>Bacillales</taxon>
        <taxon>Paenibacillaceae</taxon>
        <taxon>Paenibacillus</taxon>
    </lineage>
</organism>
<evidence type="ECO:0000256" key="7">
    <source>
        <dbReference type="RuleBase" id="RU363032"/>
    </source>
</evidence>
<dbReference type="GO" id="GO:0055085">
    <property type="term" value="P:transmembrane transport"/>
    <property type="evidence" value="ECO:0007669"/>
    <property type="project" value="InterPro"/>
</dbReference>
<feature type="domain" description="ABC transmembrane type-1" evidence="8">
    <location>
        <begin position="73"/>
        <end position="273"/>
    </location>
</feature>
<sequence>MHKSVPHKIFTYVNNTFLAVLAAVCVLPLIHVFALSLSSSAAATGNLVTFWPVQLTFEAYTETLGNGNFMHALLNGVKRTALGTVVSMLLMLLAAYPLSKEEHKFRGRSVYAWFFVFTMLFHAGLIPTYLVVKGTGLMNTVWALVIPGAVSVWNLILLLNFFRTIPKELEEAALMDGAGHLRILFQIYLPVSMPSIATLSLFTMVTHWNAWFDGMLYMSNSQDYPLSTFLRSIIVSENFAALGLTEDEIKNISPRTVKASQIFIGALPILAVYPFLQKYFVKGVILGSVKE</sequence>
<evidence type="ECO:0000259" key="8">
    <source>
        <dbReference type="PROSITE" id="PS50928"/>
    </source>
</evidence>
<dbReference type="GO" id="GO:0005886">
    <property type="term" value="C:plasma membrane"/>
    <property type="evidence" value="ECO:0007669"/>
    <property type="project" value="UniProtKB-SubCell"/>
</dbReference>
<dbReference type="RefSeq" id="WP_131016053.1">
    <property type="nucleotide sequence ID" value="NZ_SIRE01000018.1"/>
</dbReference>
<dbReference type="Proteomes" id="UP000293142">
    <property type="component" value="Unassembled WGS sequence"/>
</dbReference>
<reference evidence="9 10" key="1">
    <citation type="submission" date="2019-02" db="EMBL/GenBank/DDBJ databases">
        <title>Paenibacillus sp. nov., isolated from surface-sterilized tissue of Thalictrum simplex L.</title>
        <authorList>
            <person name="Tuo L."/>
        </authorList>
    </citation>
    <scope>NUCLEOTIDE SEQUENCE [LARGE SCALE GENOMIC DNA]</scope>
    <source>
        <strain evidence="9 10">N2SHLJ1</strain>
    </source>
</reference>
<evidence type="ECO:0000256" key="5">
    <source>
        <dbReference type="ARBA" id="ARBA00022989"/>
    </source>
</evidence>
<feature type="transmembrane region" description="Helical" evidence="7">
    <location>
        <begin position="80"/>
        <end position="98"/>
    </location>
</feature>
<comment type="subcellular location">
    <subcellularLocation>
        <location evidence="1 7">Cell membrane</location>
        <topology evidence="1 7">Multi-pass membrane protein</topology>
    </subcellularLocation>
</comment>
<keyword evidence="2 7" id="KW-0813">Transport</keyword>
<keyword evidence="6 7" id="KW-0472">Membrane</keyword>
<evidence type="ECO:0000256" key="2">
    <source>
        <dbReference type="ARBA" id="ARBA00022448"/>
    </source>
</evidence>
<keyword evidence="5 7" id="KW-1133">Transmembrane helix</keyword>
<dbReference type="InterPro" id="IPR035906">
    <property type="entry name" value="MetI-like_sf"/>
</dbReference>
<keyword evidence="4 7" id="KW-0812">Transmembrane</keyword>
<evidence type="ECO:0000313" key="9">
    <source>
        <dbReference type="EMBL" id="TBL75157.1"/>
    </source>
</evidence>
<keyword evidence="10" id="KW-1185">Reference proteome</keyword>
<evidence type="ECO:0000256" key="6">
    <source>
        <dbReference type="ARBA" id="ARBA00023136"/>
    </source>
</evidence>
<dbReference type="EMBL" id="SIRE01000018">
    <property type="protein sequence ID" value="TBL75157.1"/>
    <property type="molecule type" value="Genomic_DNA"/>
</dbReference>
<dbReference type="InterPro" id="IPR000515">
    <property type="entry name" value="MetI-like"/>
</dbReference>
<feature type="transmembrane region" description="Helical" evidence="7">
    <location>
        <begin position="110"/>
        <end position="130"/>
    </location>
</feature>
<evidence type="ECO:0000256" key="3">
    <source>
        <dbReference type="ARBA" id="ARBA00022475"/>
    </source>
</evidence>
<feature type="transmembrane region" description="Helical" evidence="7">
    <location>
        <begin position="12"/>
        <end position="34"/>
    </location>
</feature>
<evidence type="ECO:0000256" key="4">
    <source>
        <dbReference type="ARBA" id="ARBA00022692"/>
    </source>
</evidence>
<dbReference type="Pfam" id="PF00528">
    <property type="entry name" value="BPD_transp_1"/>
    <property type="match status" value="1"/>
</dbReference>